<dbReference type="InterPro" id="IPR028098">
    <property type="entry name" value="Glyco_trans_4-like_N"/>
</dbReference>
<sequence>MGLRVCQLCAVDFTLKHFLLPLIDGMQNHGWEVTAVCSDGPEIPGLRARGYTVDTIPISRSLNVFRHAVSVVRLAAYFRQQRFDILHVHTPVAALVARMAAFLARVPVVVYTAHGFYFHDEMPSWKRRLFVSLERFAGRFTNLLFTQSAEDAETAVQEGISPAGDTLAIGNGVDAGRFDPSVIGAGGEMRRALGIPEEAFVIGIIARQVIEKGIMEFLEAAIAAAGKNQEIHILMVGERLASDHAGDVEAELERAGAALGKRLVATGARKDIPELLAAMDVFCLPSWREGMPRTIIEAMMMGKAVIATDIRGSREEVVPGETGLLVPTRSPEALAEAFLALAGDRQKVVSMGLKGRERALALYDEAQVVALQIRRIEQLLNKEHVTA</sequence>
<accession>Q47GK3</accession>
<evidence type="ECO:0000259" key="1">
    <source>
        <dbReference type="Pfam" id="PF13579"/>
    </source>
</evidence>
<dbReference type="Gene3D" id="3.40.50.2000">
    <property type="entry name" value="Glycogen Phosphorylase B"/>
    <property type="match status" value="2"/>
</dbReference>
<dbReference type="OrthoDB" id="9775208at2"/>
<dbReference type="CDD" id="cd03808">
    <property type="entry name" value="GT4_CapM-like"/>
    <property type="match status" value="1"/>
</dbReference>
<dbReference type="eggNOG" id="COG0438">
    <property type="taxonomic scope" value="Bacteria"/>
</dbReference>
<keyword evidence="2" id="KW-0808">Transferase</keyword>
<gene>
    <name evidence="2" type="ordered locus">Daro_1276</name>
</gene>
<feature type="domain" description="Glycosyltransferase subfamily 4-like N-terminal" evidence="1">
    <location>
        <begin position="21"/>
        <end position="172"/>
    </location>
</feature>
<dbReference type="Pfam" id="PF13692">
    <property type="entry name" value="Glyco_trans_1_4"/>
    <property type="match status" value="1"/>
</dbReference>
<proteinExistence type="predicted"/>
<reference evidence="2" key="1">
    <citation type="submission" date="2005-08" db="EMBL/GenBank/DDBJ databases">
        <title>Complete sequence of Dechloromonas aromatica RCB.</title>
        <authorList>
            <person name="Salinero K.K."/>
            <person name="Copeland A."/>
            <person name="Lucas S."/>
            <person name="Lapidus A."/>
            <person name="Barry K."/>
            <person name="Detter J.C."/>
            <person name="Glavina T."/>
            <person name="Hammon N."/>
            <person name="Israni S."/>
            <person name="Pitluck S."/>
            <person name="Di Bartolo G."/>
            <person name="Trong S."/>
            <person name="Schmutz J."/>
            <person name="Larimer F."/>
            <person name="Land M."/>
            <person name="Ivanova N."/>
            <person name="Richardson P."/>
        </authorList>
    </citation>
    <scope>NUCLEOTIDE SEQUENCE</scope>
    <source>
        <strain evidence="2">RCB</strain>
    </source>
</reference>
<evidence type="ECO:0000313" key="2">
    <source>
        <dbReference type="EMBL" id="AAZ46028.1"/>
    </source>
</evidence>
<name>Q47GK3_DECAR</name>
<dbReference type="SUPFAM" id="SSF53756">
    <property type="entry name" value="UDP-Glycosyltransferase/glycogen phosphorylase"/>
    <property type="match status" value="1"/>
</dbReference>
<organism evidence="2">
    <name type="scientific">Dechloromonas aromatica (strain RCB)</name>
    <dbReference type="NCBI Taxonomy" id="159087"/>
    <lineage>
        <taxon>Bacteria</taxon>
        <taxon>Pseudomonadati</taxon>
        <taxon>Pseudomonadota</taxon>
        <taxon>Betaproteobacteria</taxon>
        <taxon>Rhodocyclales</taxon>
        <taxon>Azonexaceae</taxon>
        <taxon>Dechloromonas</taxon>
    </lineage>
</organism>
<dbReference type="AlphaFoldDB" id="Q47GK3"/>
<dbReference type="EMBL" id="CP000089">
    <property type="protein sequence ID" value="AAZ46028.1"/>
    <property type="molecule type" value="Genomic_DNA"/>
</dbReference>
<dbReference type="KEGG" id="dar:Daro_1276"/>
<dbReference type="HOGENOM" id="CLU_009583_0_3_4"/>
<dbReference type="GO" id="GO:0016757">
    <property type="term" value="F:glycosyltransferase activity"/>
    <property type="evidence" value="ECO:0007669"/>
    <property type="project" value="UniProtKB-ARBA"/>
</dbReference>
<dbReference type="PANTHER" id="PTHR12526:SF636">
    <property type="entry name" value="BLL3647 PROTEIN"/>
    <property type="match status" value="1"/>
</dbReference>
<dbReference type="Pfam" id="PF13579">
    <property type="entry name" value="Glyco_trans_4_4"/>
    <property type="match status" value="1"/>
</dbReference>
<dbReference type="STRING" id="159087.Daro_1276"/>
<protein>
    <submittedName>
        <fullName evidence="2">Glycosyl transferase, group 1</fullName>
    </submittedName>
</protein>
<dbReference type="CAZy" id="GT4">
    <property type="family name" value="Glycosyltransferase Family 4"/>
</dbReference>
<dbReference type="PANTHER" id="PTHR12526">
    <property type="entry name" value="GLYCOSYLTRANSFERASE"/>
    <property type="match status" value="1"/>
</dbReference>